<feature type="chain" id="PRO_5020288804" description="Resuscitation-promoting factor core lysozyme-like domain-containing protein" evidence="3">
    <location>
        <begin position="29"/>
        <end position="112"/>
    </location>
</feature>
<keyword evidence="6" id="KW-1185">Reference proteome</keyword>
<feature type="signal peptide" evidence="3">
    <location>
        <begin position="1"/>
        <end position="28"/>
    </location>
</feature>
<dbReference type="CDD" id="cd13925">
    <property type="entry name" value="RPF"/>
    <property type="match status" value="1"/>
</dbReference>
<name>A0A4D4J4I9_9PSEU</name>
<evidence type="ECO:0000313" key="6">
    <source>
        <dbReference type="Proteomes" id="UP000298860"/>
    </source>
</evidence>
<dbReference type="AlphaFoldDB" id="A0A4D4J4I9"/>
<reference evidence="6" key="1">
    <citation type="submission" date="2019-04" db="EMBL/GenBank/DDBJ databases">
        <title>Draft genome sequence of Pseudonocardiaceae bacterium SL3-2-4.</title>
        <authorList>
            <person name="Ningsih F."/>
            <person name="Yokota A."/>
            <person name="Sakai Y."/>
            <person name="Nanatani K."/>
            <person name="Yabe S."/>
            <person name="Oetari A."/>
            <person name="Sjamsuridzal W."/>
        </authorList>
    </citation>
    <scope>NUCLEOTIDE SEQUENCE [LARGE SCALE GENOMIC DNA]</scope>
    <source>
        <strain evidence="6">SL3-2-4</strain>
    </source>
</reference>
<comment type="caution">
    <text evidence="5">The sequence shown here is derived from an EMBL/GenBank/DDBJ whole genome shotgun (WGS) entry which is preliminary data.</text>
</comment>
<dbReference type="Gene3D" id="1.10.530.10">
    <property type="match status" value="1"/>
</dbReference>
<keyword evidence="2" id="KW-0378">Hydrolase</keyword>
<dbReference type="Proteomes" id="UP000298860">
    <property type="component" value="Unassembled WGS sequence"/>
</dbReference>
<keyword evidence="3" id="KW-0732">Signal</keyword>
<evidence type="ECO:0000256" key="3">
    <source>
        <dbReference type="SAM" id="SignalP"/>
    </source>
</evidence>
<gene>
    <name evidence="5" type="ORF">GTS_05200</name>
</gene>
<organism evidence="5 6">
    <name type="scientific">Gandjariella thermophila</name>
    <dbReference type="NCBI Taxonomy" id="1931992"/>
    <lineage>
        <taxon>Bacteria</taxon>
        <taxon>Bacillati</taxon>
        <taxon>Actinomycetota</taxon>
        <taxon>Actinomycetes</taxon>
        <taxon>Pseudonocardiales</taxon>
        <taxon>Pseudonocardiaceae</taxon>
        <taxon>Gandjariella</taxon>
    </lineage>
</organism>
<dbReference type="InterPro" id="IPR010618">
    <property type="entry name" value="RPF"/>
</dbReference>
<dbReference type="SUPFAM" id="SSF53955">
    <property type="entry name" value="Lysozyme-like"/>
    <property type="match status" value="1"/>
</dbReference>
<evidence type="ECO:0000313" key="5">
    <source>
        <dbReference type="EMBL" id="GDY28887.1"/>
    </source>
</evidence>
<feature type="domain" description="Resuscitation-promoting factor core lysozyme-like" evidence="4">
    <location>
        <begin position="32"/>
        <end position="102"/>
    </location>
</feature>
<proteinExistence type="inferred from homology"/>
<evidence type="ECO:0000256" key="2">
    <source>
        <dbReference type="ARBA" id="ARBA00022801"/>
    </source>
</evidence>
<dbReference type="GO" id="GO:0016787">
    <property type="term" value="F:hydrolase activity"/>
    <property type="evidence" value="ECO:0007669"/>
    <property type="project" value="UniProtKB-KW"/>
</dbReference>
<comment type="similarity">
    <text evidence="1">Belongs to the transglycosylase family. Rpf subfamily.</text>
</comment>
<accession>A0A4D4J4I9</accession>
<dbReference type="Pfam" id="PF06737">
    <property type="entry name" value="Transglycosylas"/>
    <property type="match status" value="1"/>
</dbReference>
<evidence type="ECO:0000259" key="4">
    <source>
        <dbReference type="Pfam" id="PF06737"/>
    </source>
</evidence>
<sequence>MLRALGVSALTLLIAGGAQLAVSVPASAAPGASAWARLRRCESGNRYSLNTGNGYYGAYQFSLRTWRAVGGRGYPHRAVPAEQDRRALDLYRKRGWRPWAGCARRLGLIDDD</sequence>
<dbReference type="EMBL" id="BJFL01000002">
    <property type="protein sequence ID" value="GDY28887.1"/>
    <property type="molecule type" value="Genomic_DNA"/>
</dbReference>
<protein>
    <recommendedName>
        <fullName evidence="4">Resuscitation-promoting factor core lysozyme-like domain-containing protein</fullName>
    </recommendedName>
</protein>
<dbReference type="InterPro" id="IPR023346">
    <property type="entry name" value="Lysozyme-like_dom_sf"/>
</dbReference>
<evidence type="ECO:0000256" key="1">
    <source>
        <dbReference type="ARBA" id="ARBA00010830"/>
    </source>
</evidence>